<name>A0A1I6DFZ9_9FIRM</name>
<evidence type="ECO:0000256" key="8">
    <source>
        <dbReference type="ARBA" id="ARBA00023316"/>
    </source>
</evidence>
<evidence type="ECO:0000256" key="6">
    <source>
        <dbReference type="ARBA" id="ARBA00022960"/>
    </source>
</evidence>
<reference evidence="13" key="1">
    <citation type="submission" date="2016-10" db="EMBL/GenBank/DDBJ databases">
        <authorList>
            <person name="Varghese N."/>
            <person name="Submissions S."/>
        </authorList>
    </citation>
    <scope>NUCLEOTIDE SEQUENCE [LARGE SCALE GENOMIC DNA]</scope>
    <source>
        <strain evidence="13">DSM 3669</strain>
    </source>
</reference>
<evidence type="ECO:0000256" key="2">
    <source>
        <dbReference type="ARBA" id="ARBA00005992"/>
    </source>
</evidence>
<dbReference type="GO" id="GO:0018104">
    <property type="term" value="P:peptidoglycan-protein cross-linking"/>
    <property type="evidence" value="ECO:0007669"/>
    <property type="project" value="TreeGrafter"/>
</dbReference>
<protein>
    <submittedName>
        <fullName evidence="12">LysM domain-containing protein</fullName>
    </submittedName>
</protein>
<dbReference type="InterPro" id="IPR005490">
    <property type="entry name" value="LD_TPept_cat_dom"/>
</dbReference>
<dbReference type="CDD" id="cd16913">
    <property type="entry name" value="YkuD_like"/>
    <property type="match status" value="1"/>
</dbReference>
<dbReference type="InterPro" id="IPR050979">
    <property type="entry name" value="LD-transpeptidase"/>
</dbReference>
<dbReference type="PROSITE" id="PS52029">
    <property type="entry name" value="LD_TPASE"/>
    <property type="match status" value="1"/>
</dbReference>
<keyword evidence="13" id="KW-1185">Reference proteome</keyword>
<accession>A0A1I6DFZ9</accession>
<evidence type="ECO:0000256" key="3">
    <source>
        <dbReference type="ARBA" id="ARBA00022676"/>
    </source>
</evidence>
<dbReference type="GO" id="GO:0071555">
    <property type="term" value="P:cell wall organization"/>
    <property type="evidence" value="ECO:0007669"/>
    <property type="project" value="UniProtKB-UniRule"/>
</dbReference>
<dbReference type="Gene3D" id="3.10.350.10">
    <property type="entry name" value="LysM domain"/>
    <property type="match status" value="1"/>
</dbReference>
<dbReference type="UniPathway" id="UPA00219"/>
<evidence type="ECO:0000256" key="9">
    <source>
        <dbReference type="PROSITE-ProRule" id="PRU01373"/>
    </source>
</evidence>
<dbReference type="AlphaFoldDB" id="A0A1I6DFZ9"/>
<keyword evidence="4" id="KW-0808">Transferase</keyword>
<dbReference type="Pfam" id="PF01476">
    <property type="entry name" value="LysM"/>
    <property type="match status" value="1"/>
</dbReference>
<evidence type="ECO:0000313" key="12">
    <source>
        <dbReference type="EMBL" id="SFR04373.1"/>
    </source>
</evidence>
<comment type="pathway">
    <text evidence="1 9">Cell wall biogenesis; peptidoglycan biosynthesis.</text>
</comment>
<organism evidence="12 13">
    <name type="scientific">Desulfoscipio geothermicus DSM 3669</name>
    <dbReference type="NCBI Taxonomy" id="1121426"/>
    <lineage>
        <taxon>Bacteria</taxon>
        <taxon>Bacillati</taxon>
        <taxon>Bacillota</taxon>
        <taxon>Clostridia</taxon>
        <taxon>Eubacteriales</taxon>
        <taxon>Desulfallaceae</taxon>
        <taxon>Desulfoscipio</taxon>
    </lineage>
</organism>
<feature type="active site" description="Proton donor/acceptor" evidence="9">
    <location>
        <position position="78"/>
    </location>
</feature>
<dbReference type="InterPro" id="IPR018392">
    <property type="entry name" value="LysM"/>
</dbReference>
<feature type="domain" description="LysM" evidence="10">
    <location>
        <begin position="136"/>
        <end position="180"/>
    </location>
</feature>
<dbReference type="CDD" id="cd00118">
    <property type="entry name" value="LysM"/>
    <property type="match status" value="1"/>
</dbReference>
<evidence type="ECO:0000313" key="13">
    <source>
        <dbReference type="Proteomes" id="UP000199584"/>
    </source>
</evidence>
<dbReference type="Pfam" id="PF03734">
    <property type="entry name" value="YkuD"/>
    <property type="match status" value="1"/>
</dbReference>
<dbReference type="SMART" id="SM00257">
    <property type="entry name" value="LysM"/>
    <property type="match status" value="1"/>
</dbReference>
<evidence type="ECO:0000256" key="4">
    <source>
        <dbReference type="ARBA" id="ARBA00022679"/>
    </source>
</evidence>
<dbReference type="STRING" id="39060.SAMN05660706_11054"/>
<evidence type="ECO:0000256" key="5">
    <source>
        <dbReference type="ARBA" id="ARBA00022801"/>
    </source>
</evidence>
<gene>
    <name evidence="12" type="ORF">SAMN05660706_11054</name>
</gene>
<evidence type="ECO:0000259" key="11">
    <source>
        <dbReference type="PROSITE" id="PS52029"/>
    </source>
</evidence>
<dbReference type="PROSITE" id="PS51782">
    <property type="entry name" value="LYSM"/>
    <property type="match status" value="1"/>
</dbReference>
<dbReference type="SUPFAM" id="SSF54106">
    <property type="entry name" value="LysM domain"/>
    <property type="match status" value="1"/>
</dbReference>
<dbReference type="PANTHER" id="PTHR30582:SF24">
    <property type="entry name" value="L,D-TRANSPEPTIDASE ERFK_SRFK-RELATED"/>
    <property type="match status" value="1"/>
</dbReference>
<dbReference type="InterPro" id="IPR038063">
    <property type="entry name" value="Transpep_catalytic_dom"/>
</dbReference>
<dbReference type="RefSeq" id="WP_092482867.1">
    <property type="nucleotide sequence ID" value="NZ_FOYM01000010.1"/>
</dbReference>
<evidence type="ECO:0000259" key="10">
    <source>
        <dbReference type="PROSITE" id="PS51782"/>
    </source>
</evidence>
<evidence type="ECO:0000256" key="7">
    <source>
        <dbReference type="ARBA" id="ARBA00022984"/>
    </source>
</evidence>
<dbReference type="GO" id="GO:0008360">
    <property type="term" value="P:regulation of cell shape"/>
    <property type="evidence" value="ECO:0007669"/>
    <property type="project" value="UniProtKB-UniRule"/>
</dbReference>
<keyword evidence="6 9" id="KW-0133">Cell shape</keyword>
<evidence type="ECO:0000256" key="1">
    <source>
        <dbReference type="ARBA" id="ARBA00004752"/>
    </source>
</evidence>
<keyword evidence="5" id="KW-0378">Hydrolase</keyword>
<comment type="similarity">
    <text evidence="2">Belongs to the YkuD family.</text>
</comment>
<keyword evidence="3" id="KW-0328">Glycosyltransferase</keyword>
<keyword evidence="7 9" id="KW-0573">Peptidoglycan synthesis</keyword>
<feature type="domain" description="L,D-TPase catalytic" evidence="11">
    <location>
        <begin position="9"/>
        <end position="118"/>
    </location>
</feature>
<sequence>MTNKRGGGSRIKINTVARRLHHYNGDRLIKEYPVAVGKPSTPTPPGDYHIKNKIVNPGGMLGTRWMGMSIPGGNYGIHGTNNPSSIGQAVSHGCVRMYNHHVEELFPQISIGTPVHIYARSGPSSNPAHKTGGGGKTYTVKPGDTLWQIAQSFNVSLEALVAANNLADPDRIVPGQVIVIP</sequence>
<dbReference type="Gene3D" id="2.40.440.10">
    <property type="entry name" value="L,D-transpeptidase catalytic domain-like"/>
    <property type="match status" value="1"/>
</dbReference>
<dbReference type="SUPFAM" id="SSF141523">
    <property type="entry name" value="L,D-transpeptidase catalytic domain-like"/>
    <property type="match status" value="1"/>
</dbReference>
<dbReference type="EMBL" id="FOYM01000010">
    <property type="protein sequence ID" value="SFR04373.1"/>
    <property type="molecule type" value="Genomic_DNA"/>
</dbReference>
<dbReference type="OrthoDB" id="9787225at2"/>
<dbReference type="Proteomes" id="UP000199584">
    <property type="component" value="Unassembled WGS sequence"/>
</dbReference>
<dbReference type="GO" id="GO:0005576">
    <property type="term" value="C:extracellular region"/>
    <property type="evidence" value="ECO:0007669"/>
    <property type="project" value="TreeGrafter"/>
</dbReference>
<feature type="active site" description="Nucleophile" evidence="9">
    <location>
        <position position="94"/>
    </location>
</feature>
<dbReference type="GO" id="GO:0071972">
    <property type="term" value="F:peptidoglycan L,D-transpeptidase activity"/>
    <property type="evidence" value="ECO:0007669"/>
    <property type="project" value="TreeGrafter"/>
</dbReference>
<dbReference type="PANTHER" id="PTHR30582">
    <property type="entry name" value="L,D-TRANSPEPTIDASE"/>
    <property type="match status" value="1"/>
</dbReference>
<keyword evidence="8 9" id="KW-0961">Cell wall biogenesis/degradation</keyword>
<proteinExistence type="inferred from homology"/>
<dbReference type="InterPro" id="IPR036779">
    <property type="entry name" value="LysM_dom_sf"/>
</dbReference>
<dbReference type="GO" id="GO:0016757">
    <property type="term" value="F:glycosyltransferase activity"/>
    <property type="evidence" value="ECO:0007669"/>
    <property type="project" value="UniProtKB-KW"/>
</dbReference>